<evidence type="ECO:0000256" key="1">
    <source>
        <dbReference type="SAM" id="SignalP"/>
    </source>
</evidence>
<dbReference type="AlphaFoldDB" id="A0A8H9N188"/>
<feature type="chain" id="PRO_5034020797" description="Secreted protein" evidence="1">
    <location>
        <begin position="26"/>
        <end position="219"/>
    </location>
</feature>
<protein>
    <recommendedName>
        <fullName evidence="3">Secreted protein</fullName>
    </recommendedName>
</protein>
<accession>A0A8H9N188</accession>
<evidence type="ECO:0008006" key="3">
    <source>
        <dbReference type="Google" id="ProtNLM"/>
    </source>
</evidence>
<name>A0A8H9N188_VIBVL</name>
<dbReference type="EMBL" id="DACRBY010000017">
    <property type="protein sequence ID" value="HAS8540965.1"/>
    <property type="molecule type" value="Genomic_DNA"/>
</dbReference>
<keyword evidence="1" id="KW-0732">Signal</keyword>
<organism evidence="2">
    <name type="scientific">Vibrio vulnificus</name>
    <dbReference type="NCBI Taxonomy" id="672"/>
    <lineage>
        <taxon>Bacteria</taxon>
        <taxon>Pseudomonadati</taxon>
        <taxon>Pseudomonadota</taxon>
        <taxon>Gammaproteobacteria</taxon>
        <taxon>Vibrionales</taxon>
        <taxon>Vibrionaceae</taxon>
        <taxon>Vibrio</taxon>
    </lineage>
</organism>
<gene>
    <name evidence="2" type="ORF">I7730_14335</name>
</gene>
<comment type="caution">
    <text evidence="2">The sequence shown here is derived from an EMBL/GenBank/DDBJ whole genome shotgun (WGS) entry which is preliminary data.</text>
</comment>
<reference evidence="2" key="2">
    <citation type="submission" date="2019-01" db="EMBL/GenBank/DDBJ databases">
        <authorList>
            <consortium name="NCBI Pathogen Detection Project"/>
        </authorList>
    </citation>
    <scope>NUCLEOTIDE SEQUENCE</scope>
    <source>
        <strain evidence="2">BCW_3452</strain>
    </source>
</reference>
<reference evidence="2" key="1">
    <citation type="journal article" date="2018" name="Genome Biol.">
        <title>SKESA: strategic k-mer extension for scrupulous assemblies.</title>
        <authorList>
            <person name="Souvorov A."/>
            <person name="Agarwala R."/>
            <person name="Lipman D.J."/>
        </authorList>
    </citation>
    <scope>NUCLEOTIDE SEQUENCE</scope>
    <source>
        <strain evidence="2">BCW_3452</strain>
    </source>
</reference>
<sequence>MNNFKNIRALFAILMFSCVSNSVSATVLKEYVNGYEETHKDFKVFDRTFSEVRISKFKVVNENKYEHFVAAKLDDLNGFSIKYRTQVGSQIELETVLTDLSKLNTSRFELLEFESEERLTKSEILAQTHPASPVYKYLSKCVKKDFESSYKYVGGKMIIDLNIDDDSRYFFELDVDNQSVSKVNEVYSSCSMPFKDVIPPFRYSQSSDLEKRLFDAYSH</sequence>
<dbReference type="Proteomes" id="UP000863257">
    <property type="component" value="Unassembled WGS sequence"/>
</dbReference>
<feature type="signal peptide" evidence="1">
    <location>
        <begin position="1"/>
        <end position="25"/>
    </location>
</feature>
<evidence type="ECO:0000313" key="2">
    <source>
        <dbReference type="EMBL" id="HAS8540965.1"/>
    </source>
</evidence>
<proteinExistence type="predicted"/>